<dbReference type="GeneTree" id="ENSGT00980000198596"/>
<sequence length="626" mass="65575">VYSCSSGMVTVTWDLVFGANLYRATAVDGTGASLNCTSASDSCQVTMLKCGEQYRVHVTAISDDCESIANTSTVFETGECSLDGLRPTPSHFTLLPSHMQIHSSMSPISWPTHDDYCTRPCDPLNVTAVLQCGSDAATVSWHASAGAASYHVLAYASQHQTSCWSMSTSCQLNGLQCGATYNLTVVAEGSSRATYCKHSRILSKIKSHFSSLPAPCSPYFENSTQICGTNSSIVSWMPVDDATGYIINARATSGHLVSCNSAIPTCALTDLECGATYTATIVAQGSQCDSPPGPPANITTAPCPPAVISKQYMCGSNTAVLSWSDTFGRLGFQAEIAGYGYQETCRTTNTSCVVHNLPCGLDLNVTVQAEGEHCNSTPSVCHSLQTAPCAPVNISATLVCFNHSALVSWVGSSSAVEYTVTSTGQNGHTHQCHSNTTSCQLSHIHFSFICLARLSPGLCSPSNVTISPPCEDNNTVSWSSVTGAEMYIATATADDGHTHTCSSNASTSCQFTDLHCGQNYSVAVVTVDRGCLSEPSSAVEVTTGVLSSCLDTKSAMVSWLPGLGAASYVADLTASSGHTTTCTTNETHCLLGSLPCGEQYNVSVASVGDTCDSTERMSGYLTTGTV</sequence>
<dbReference type="SUPFAM" id="SSF49265">
    <property type="entry name" value="Fibronectin type III"/>
    <property type="match status" value="5"/>
</dbReference>
<dbReference type="Ensembl" id="ENSHCOT00000014046.1">
    <property type="protein sequence ID" value="ENSHCOP00000000276.1"/>
    <property type="gene ID" value="ENSHCOG00000001060.1"/>
</dbReference>
<dbReference type="PROSITE" id="PS50853">
    <property type="entry name" value="FN3"/>
    <property type="match status" value="2"/>
</dbReference>
<dbReference type="PANTHER" id="PTHR47135:SF3">
    <property type="entry name" value="FIBRONECTIN TYPE-III DOMAIN-CONTAINING PROTEIN"/>
    <property type="match status" value="1"/>
</dbReference>
<dbReference type="SMART" id="SM00060">
    <property type="entry name" value="FN3"/>
    <property type="match status" value="5"/>
</dbReference>
<dbReference type="OMA" id="MWNTARG"/>
<dbReference type="Pfam" id="PF00041">
    <property type="entry name" value="fn3"/>
    <property type="match status" value="2"/>
</dbReference>
<evidence type="ECO:0000313" key="2">
    <source>
        <dbReference type="Ensembl" id="ENSHCOP00000000276.1"/>
    </source>
</evidence>
<dbReference type="PANTHER" id="PTHR47135">
    <property type="entry name" value="FIBRONECTIN TYPE III DOMAIN-CONTAINING PROTEIN 7"/>
    <property type="match status" value="1"/>
</dbReference>
<protein>
    <recommendedName>
        <fullName evidence="1">Fibronectin type-III domain-containing protein</fullName>
    </recommendedName>
</protein>
<proteinExistence type="predicted"/>
<dbReference type="InterPro" id="IPR003961">
    <property type="entry name" value="FN3_dom"/>
</dbReference>
<dbReference type="InterPro" id="IPR036116">
    <property type="entry name" value="FN3_sf"/>
</dbReference>
<name>A0A3Q2XK19_HIPCM</name>
<organism evidence="2 3">
    <name type="scientific">Hippocampus comes</name>
    <name type="common">Tiger tail seahorse</name>
    <dbReference type="NCBI Taxonomy" id="109280"/>
    <lineage>
        <taxon>Eukaryota</taxon>
        <taxon>Metazoa</taxon>
        <taxon>Chordata</taxon>
        <taxon>Craniata</taxon>
        <taxon>Vertebrata</taxon>
        <taxon>Euteleostomi</taxon>
        <taxon>Actinopterygii</taxon>
        <taxon>Neopterygii</taxon>
        <taxon>Teleostei</taxon>
        <taxon>Neoteleostei</taxon>
        <taxon>Acanthomorphata</taxon>
        <taxon>Syngnathiaria</taxon>
        <taxon>Syngnathiformes</taxon>
        <taxon>Syngnathoidei</taxon>
        <taxon>Syngnathidae</taxon>
        <taxon>Hippocampus</taxon>
    </lineage>
</organism>
<evidence type="ECO:0000313" key="3">
    <source>
        <dbReference type="Proteomes" id="UP000264820"/>
    </source>
</evidence>
<feature type="domain" description="Fibronectin type-III" evidence="1">
    <location>
        <begin position="214"/>
        <end position="303"/>
    </location>
</feature>
<reference evidence="2" key="1">
    <citation type="submission" date="2025-08" db="UniProtKB">
        <authorList>
            <consortium name="Ensembl"/>
        </authorList>
    </citation>
    <scope>IDENTIFICATION</scope>
</reference>
<dbReference type="AlphaFoldDB" id="A0A3Q2XK19"/>
<dbReference type="Gene3D" id="2.60.40.10">
    <property type="entry name" value="Immunoglobulins"/>
    <property type="match status" value="3"/>
</dbReference>
<dbReference type="InterPro" id="IPR013783">
    <property type="entry name" value="Ig-like_fold"/>
</dbReference>
<dbReference type="CDD" id="cd00063">
    <property type="entry name" value="FN3"/>
    <property type="match status" value="2"/>
</dbReference>
<keyword evidence="3" id="KW-1185">Reference proteome</keyword>
<dbReference type="Proteomes" id="UP000264820">
    <property type="component" value="Unplaced"/>
</dbReference>
<accession>A0A3Q2XK19</accession>
<reference evidence="2" key="2">
    <citation type="submission" date="2025-09" db="UniProtKB">
        <authorList>
            <consortium name="Ensembl"/>
        </authorList>
    </citation>
    <scope>IDENTIFICATION</scope>
</reference>
<feature type="domain" description="Fibronectin type-III" evidence="1">
    <location>
        <begin position="460"/>
        <end position="546"/>
    </location>
</feature>
<evidence type="ECO:0000259" key="1">
    <source>
        <dbReference type="PROSITE" id="PS50853"/>
    </source>
</evidence>